<name>A0ACB9P6K6_BAUVA</name>
<organism evidence="1 2">
    <name type="scientific">Bauhinia variegata</name>
    <name type="common">Purple orchid tree</name>
    <name type="synonym">Phanera variegata</name>
    <dbReference type="NCBI Taxonomy" id="167791"/>
    <lineage>
        <taxon>Eukaryota</taxon>
        <taxon>Viridiplantae</taxon>
        <taxon>Streptophyta</taxon>
        <taxon>Embryophyta</taxon>
        <taxon>Tracheophyta</taxon>
        <taxon>Spermatophyta</taxon>
        <taxon>Magnoliopsida</taxon>
        <taxon>eudicotyledons</taxon>
        <taxon>Gunneridae</taxon>
        <taxon>Pentapetalae</taxon>
        <taxon>rosids</taxon>
        <taxon>fabids</taxon>
        <taxon>Fabales</taxon>
        <taxon>Fabaceae</taxon>
        <taxon>Cercidoideae</taxon>
        <taxon>Cercideae</taxon>
        <taxon>Bauhiniinae</taxon>
        <taxon>Bauhinia</taxon>
    </lineage>
</organism>
<keyword evidence="2" id="KW-1185">Reference proteome</keyword>
<accession>A0ACB9P6K6</accession>
<evidence type="ECO:0000313" key="2">
    <source>
        <dbReference type="Proteomes" id="UP000828941"/>
    </source>
</evidence>
<dbReference type="Proteomes" id="UP000828941">
    <property type="component" value="Chromosome 5"/>
</dbReference>
<proteinExistence type="predicted"/>
<evidence type="ECO:0000313" key="1">
    <source>
        <dbReference type="EMBL" id="KAI4343961.1"/>
    </source>
</evidence>
<reference evidence="1 2" key="1">
    <citation type="journal article" date="2022" name="DNA Res.">
        <title>Chromosomal-level genome assembly of the orchid tree Bauhinia variegata (Leguminosae; Cercidoideae) supports the allotetraploid origin hypothesis of Bauhinia.</title>
        <authorList>
            <person name="Zhong Y."/>
            <person name="Chen Y."/>
            <person name="Zheng D."/>
            <person name="Pang J."/>
            <person name="Liu Y."/>
            <person name="Luo S."/>
            <person name="Meng S."/>
            <person name="Qian L."/>
            <person name="Wei D."/>
            <person name="Dai S."/>
            <person name="Zhou R."/>
        </authorList>
    </citation>
    <scope>NUCLEOTIDE SEQUENCE [LARGE SCALE GENOMIC DNA]</scope>
    <source>
        <strain evidence="1">BV-YZ2020</strain>
    </source>
</reference>
<sequence length="624" mass="70111">MDLWVAAAVAGAGYLFKYWHRLSRISASSSQLSSGGSAFENPQFPSSPFRTKLHKDVSAYRTPDEKSSDVSSLDGLLTMEDASNCDCEKRRHFRSDRKDNVLSKSNLLHTFSQNENLEDSEEGIEQSFVVVDNYGSVFPDSSAGEVSSTHHFPGNNTSLKTKHFHVRFNRPLNSLESCLMAQLYMKHAKMEEYVCSSVSSPSTLTRPLLVSDGSQIISRTDDDSLSASVGSGEYKLHKKGYQEKYHNLSGVPPLPKIGSLGNPKMKLEGGKGHRGRLSSSKNVFSGKYVWTQHDATFIFSLGISFGMLTSIMTNKREVDKLRELLKQTDNLVQDLQEELEMKDSLTVKELNNENYGSQDTCDHSFNDKELNGFSPEKHMDNSPSNGCKQLYDEKAEESSESMSKIEAELEAELERLGLNMNASRLDGKLSELVELDPDFSPDFAQGELRADRVREKSFTHHKSNEDVSGTSTTLPGNYAVSPRELSLHLHEVIQSRLQQRVEELEIALENSQSRVRLMESMHEGYYQRDFSSREHGTPLANEDFDPITQPLVMNLSDEALDAYNEAYEELIKIDESGDVSPSGSHDNDHKEHSRRNNWHVLEDEHAGEMVLPKIGLQLAQHLVM</sequence>
<comment type="caution">
    <text evidence="1">The sequence shown here is derived from an EMBL/GenBank/DDBJ whole genome shotgun (WGS) entry which is preliminary data.</text>
</comment>
<protein>
    <submittedName>
        <fullName evidence="1">Uncharacterized protein</fullName>
    </submittedName>
</protein>
<gene>
    <name evidence="1" type="ORF">L6164_011246</name>
</gene>
<dbReference type="EMBL" id="CM039430">
    <property type="protein sequence ID" value="KAI4343961.1"/>
    <property type="molecule type" value="Genomic_DNA"/>
</dbReference>